<protein>
    <recommendedName>
        <fullName evidence="1">YqaJ viral recombinase domain-containing protein</fullName>
    </recommendedName>
</protein>
<feature type="domain" description="YqaJ viral recombinase" evidence="1">
    <location>
        <begin position="142"/>
        <end position="279"/>
    </location>
</feature>
<dbReference type="PANTHER" id="PTHR46609:SF8">
    <property type="entry name" value="YQAJ VIRAL RECOMBINASE DOMAIN-CONTAINING PROTEIN"/>
    <property type="match status" value="1"/>
</dbReference>
<evidence type="ECO:0000313" key="2">
    <source>
        <dbReference type="EMBL" id="QHT21305.1"/>
    </source>
</evidence>
<dbReference type="InterPro" id="IPR011335">
    <property type="entry name" value="Restrct_endonuc-II-like"/>
</dbReference>
<dbReference type="Gene3D" id="3.90.320.10">
    <property type="match status" value="1"/>
</dbReference>
<reference evidence="2" key="1">
    <citation type="journal article" date="2020" name="Nature">
        <title>Giant virus diversity and host interactions through global metagenomics.</title>
        <authorList>
            <person name="Schulz F."/>
            <person name="Roux S."/>
            <person name="Paez-Espino D."/>
            <person name="Jungbluth S."/>
            <person name="Walsh D.A."/>
            <person name="Denef V.J."/>
            <person name="McMahon K.D."/>
            <person name="Konstantinidis K.T."/>
            <person name="Eloe-Fadrosh E.A."/>
            <person name="Kyrpides N.C."/>
            <person name="Woyke T."/>
        </authorList>
    </citation>
    <scope>NUCLEOTIDE SEQUENCE</scope>
    <source>
        <strain evidence="2">GVMAG-M-3300023174-92</strain>
    </source>
</reference>
<dbReference type="EMBL" id="MN739689">
    <property type="protein sequence ID" value="QHT21305.1"/>
    <property type="molecule type" value="Genomic_DNA"/>
</dbReference>
<organism evidence="2">
    <name type="scientific">viral metagenome</name>
    <dbReference type="NCBI Taxonomy" id="1070528"/>
    <lineage>
        <taxon>unclassified sequences</taxon>
        <taxon>metagenomes</taxon>
        <taxon>organismal metagenomes</taxon>
    </lineage>
</organism>
<dbReference type="SUPFAM" id="SSF52980">
    <property type="entry name" value="Restriction endonuclease-like"/>
    <property type="match status" value="1"/>
</dbReference>
<dbReference type="InterPro" id="IPR019080">
    <property type="entry name" value="YqaJ_viral_recombinase"/>
</dbReference>
<sequence length="440" mass="52102">MTDIDVVSCYENKKEPTESETEEELELTIYELLEEYIDGDQILKLSAPTFHEEMTDDITHILFQSLNDAGVWDEEDYDWLYTIVETYTRLWFQSWICPERHMSQYKGDYHAVEMRVDRTLLADQMQYLREKNDSNPLQRTKEWYERRSQMMTASNLWQTLGSDAQKNRFIYDKCRPLEVVAEDRKWVSTENSLHWGVKYEPLSVMVYEKITGAKVESLGCIQHPKYPFLGASPDGIVGNEESPLYGRLVEIKNIYNREMDGIPSEAYWIQIQGQLACCGLALCDFVETRFKEYSSAEEYYEETDMERMRGIILYFVPRDGMSNTPLYRYMPLMSHPTTDPPVNLWMENTIKELEETHVLFHPIYWYLDDIQMSSVAYNDIWFSHAVKRFKETWDTIEKERTTGYEHRSPKKRALPLPEKNKVCIIKLTENETIQIETECI</sequence>
<dbReference type="Pfam" id="PF09588">
    <property type="entry name" value="YqaJ"/>
    <property type="match status" value="1"/>
</dbReference>
<dbReference type="InterPro" id="IPR011604">
    <property type="entry name" value="PDDEXK-like_dom_sf"/>
</dbReference>
<dbReference type="InterPro" id="IPR051703">
    <property type="entry name" value="NF-kappa-B_Signaling_Reg"/>
</dbReference>
<evidence type="ECO:0000259" key="1">
    <source>
        <dbReference type="Pfam" id="PF09588"/>
    </source>
</evidence>
<dbReference type="AlphaFoldDB" id="A0A6C0E1J8"/>
<proteinExistence type="predicted"/>
<dbReference type="PANTHER" id="PTHR46609">
    <property type="entry name" value="EXONUCLEASE, PHAGE-TYPE/RECB, C-TERMINAL DOMAIN-CONTAINING PROTEIN"/>
    <property type="match status" value="1"/>
</dbReference>
<accession>A0A6C0E1J8</accession>
<dbReference type="CDD" id="cd22343">
    <property type="entry name" value="PDDEXK_lambda_exonuclease-like"/>
    <property type="match status" value="1"/>
</dbReference>
<name>A0A6C0E1J8_9ZZZZ</name>